<organism evidence="2">
    <name type="scientific">Timema cristinae</name>
    <name type="common">Walking stick</name>
    <dbReference type="NCBI Taxonomy" id="61476"/>
    <lineage>
        <taxon>Eukaryota</taxon>
        <taxon>Metazoa</taxon>
        <taxon>Ecdysozoa</taxon>
        <taxon>Arthropoda</taxon>
        <taxon>Hexapoda</taxon>
        <taxon>Insecta</taxon>
        <taxon>Pterygota</taxon>
        <taxon>Neoptera</taxon>
        <taxon>Polyneoptera</taxon>
        <taxon>Phasmatodea</taxon>
        <taxon>Timematodea</taxon>
        <taxon>Timematoidea</taxon>
        <taxon>Timematidae</taxon>
        <taxon>Timema</taxon>
    </lineage>
</organism>
<dbReference type="EMBL" id="OC322617">
    <property type="protein sequence ID" value="CAD7412048.1"/>
    <property type="molecule type" value="Genomic_DNA"/>
</dbReference>
<sequence length="389" mass="41419">MVVEKLGGSVGKVGQIARTVYKVALLVATLAVFALAEKAGPAAADEKKGSKVAEEGDKKATSAGTGKPKRGLFDFGYGFGGGDYGSYGGGHSLGGDYGGGYGGGFSLGGGYGGHQEPVKTITLTKTVPYPVAQPYPVEVIRKVPVGVPHPYPVPVDRPYAVHVPKPYPVAVEKPVPYVVEKPYPVKVGVKVPVPVAQPYPVEVPQPYPVTVHKPYPVHVPQPITVHKPVFIGHHEGGFGEEVYQHSRGGRVKKHLGKTTLSTPDRDSNPDLPVTGSLVYCESDALDHAATEAANALVVLSSTAEDGEIEVRISLANALVVLSSTAEDGEIEVRISTTSPLRHTDQIWNFPDILKLRSLISPAMLKADKLTNDPRRTPFCRRNESRSFGK</sequence>
<gene>
    <name evidence="2" type="ORF">TCEB3V08_LOCUS11212</name>
</gene>
<proteinExistence type="predicted"/>
<dbReference type="AlphaFoldDB" id="A0A7R9DCC8"/>
<feature type="compositionally biased region" description="Basic and acidic residues" evidence="1">
    <location>
        <begin position="44"/>
        <end position="60"/>
    </location>
</feature>
<reference evidence="2" key="1">
    <citation type="submission" date="2020-11" db="EMBL/GenBank/DDBJ databases">
        <authorList>
            <person name="Tran Van P."/>
        </authorList>
    </citation>
    <scope>NUCLEOTIDE SEQUENCE</scope>
</reference>
<accession>A0A7R9DCC8</accession>
<evidence type="ECO:0000256" key="1">
    <source>
        <dbReference type="SAM" id="MobiDB-lite"/>
    </source>
</evidence>
<evidence type="ECO:0000313" key="2">
    <source>
        <dbReference type="EMBL" id="CAD7412048.1"/>
    </source>
</evidence>
<dbReference type="PANTHER" id="PTHR47771:SF3">
    <property type="entry name" value="LD27203P"/>
    <property type="match status" value="1"/>
</dbReference>
<protein>
    <submittedName>
        <fullName evidence="2">Uncharacterized protein</fullName>
    </submittedName>
</protein>
<dbReference type="PANTHER" id="PTHR47771">
    <property type="entry name" value="LD27203P-RELATED"/>
    <property type="match status" value="1"/>
</dbReference>
<feature type="region of interest" description="Disordered" evidence="1">
    <location>
        <begin position="44"/>
        <end position="65"/>
    </location>
</feature>
<name>A0A7R9DCC8_TIMCR</name>